<dbReference type="PANTHER" id="PTHR47506">
    <property type="entry name" value="TRANSCRIPTIONAL REGULATORY PROTEIN"/>
    <property type="match status" value="1"/>
</dbReference>
<dbReference type="InterPro" id="IPR001647">
    <property type="entry name" value="HTH_TetR"/>
</dbReference>
<protein>
    <submittedName>
        <fullName evidence="6">TetR/AcrR family transcriptional regulator</fullName>
    </submittedName>
</protein>
<comment type="caution">
    <text evidence="6">The sequence shown here is derived from an EMBL/GenBank/DDBJ whole genome shotgun (WGS) entry which is preliminary data.</text>
</comment>
<keyword evidence="2 4" id="KW-0238">DNA-binding</keyword>
<keyword evidence="7" id="KW-1185">Reference proteome</keyword>
<dbReference type="InterPro" id="IPR011075">
    <property type="entry name" value="TetR_C"/>
</dbReference>
<dbReference type="Gene3D" id="1.10.10.60">
    <property type="entry name" value="Homeodomain-like"/>
    <property type="match status" value="1"/>
</dbReference>
<evidence type="ECO:0000256" key="2">
    <source>
        <dbReference type="ARBA" id="ARBA00023125"/>
    </source>
</evidence>
<dbReference type="RefSeq" id="WP_344671122.1">
    <property type="nucleotide sequence ID" value="NZ_BAAAQN010000074.1"/>
</dbReference>
<proteinExistence type="predicted"/>
<dbReference type="EMBL" id="BAAAQN010000074">
    <property type="protein sequence ID" value="GAA2059247.1"/>
    <property type="molecule type" value="Genomic_DNA"/>
</dbReference>
<evidence type="ECO:0000313" key="7">
    <source>
        <dbReference type="Proteomes" id="UP001500751"/>
    </source>
</evidence>
<keyword evidence="1" id="KW-0805">Transcription regulation</keyword>
<feature type="domain" description="HTH tetR-type" evidence="5">
    <location>
        <begin position="6"/>
        <end position="66"/>
    </location>
</feature>
<reference evidence="6 7" key="1">
    <citation type="journal article" date="2019" name="Int. J. Syst. Evol. Microbiol.">
        <title>The Global Catalogue of Microorganisms (GCM) 10K type strain sequencing project: providing services to taxonomists for standard genome sequencing and annotation.</title>
        <authorList>
            <consortium name="The Broad Institute Genomics Platform"/>
            <consortium name="The Broad Institute Genome Sequencing Center for Infectious Disease"/>
            <person name="Wu L."/>
            <person name="Ma J."/>
        </authorList>
    </citation>
    <scope>NUCLEOTIDE SEQUENCE [LARGE SCALE GENOMIC DNA]</scope>
    <source>
        <strain evidence="6 7">JCM 16014</strain>
    </source>
</reference>
<dbReference type="Gene3D" id="1.10.357.10">
    <property type="entry name" value="Tetracycline Repressor, domain 2"/>
    <property type="match status" value="1"/>
</dbReference>
<dbReference type="SUPFAM" id="SSF48498">
    <property type="entry name" value="Tetracyclin repressor-like, C-terminal domain"/>
    <property type="match status" value="1"/>
</dbReference>
<dbReference type="Proteomes" id="UP001500751">
    <property type="component" value="Unassembled WGS sequence"/>
</dbReference>
<dbReference type="Pfam" id="PF00440">
    <property type="entry name" value="TetR_N"/>
    <property type="match status" value="1"/>
</dbReference>
<evidence type="ECO:0000313" key="6">
    <source>
        <dbReference type="EMBL" id="GAA2059247.1"/>
    </source>
</evidence>
<name>A0ABN2VF80_9ACTN</name>
<keyword evidence="3" id="KW-0804">Transcription</keyword>
<sequence>MGRPKTFEPDDVIERAMQTFWTRGYAATSPADLAEATGVGKGSLYHAFGSKRDLFSKALECYSRLGEEMTEDLLNRPGTAKERIRAYIRALVDADLDGPVRRGCLAANTALELAGRDPEAERTVRRIAERVVDLIEARIELGKRDGDVAADVDARVQALLVQNTVSGLRIMACGFERSTLYAVIDASVAGIRQPAV</sequence>
<dbReference type="InterPro" id="IPR009057">
    <property type="entry name" value="Homeodomain-like_sf"/>
</dbReference>
<evidence type="ECO:0000256" key="4">
    <source>
        <dbReference type="PROSITE-ProRule" id="PRU00335"/>
    </source>
</evidence>
<dbReference type="SUPFAM" id="SSF46689">
    <property type="entry name" value="Homeodomain-like"/>
    <property type="match status" value="1"/>
</dbReference>
<evidence type="ECO:0000256" key="3">
    <source>
        <dbReference type="ARBA" id="ARBA00023163"/>
    </source>
</evidence>
<organism evidence="6 7">
    <name type="scientific">Catenulispora yoronensis</name>
    <dbReference type="NCBI Taxonomy" id="450799"/>
    <lineage>
        <taxon>Bacteria</taxon>
        <taxon>Bacillati</taxon>
        <taxon>Actinomycetota</taxon>
        <taxon>Actinomycetes</taxon>
        <taxon>Catenulisporales</taxon>
        <taxon>Catenulisporaceae</taxon>
        <taxon>Catenulispora</taxon>
    </lineage>
</organism>
<dbReference type="PROSITE" id="PS50977">
    <property type="entry name" value="HTH_TETR_2"/>
    <property type="match status" value="1"/>
</dbReference>
<dbReference type="InterPro" id="IPR036271">
    <property type="entry name" value="Tet_transcr_reg_TetR-rel_C_sf"/>
</dbReference>
<dbReference type="Pfam" id="PF16925">
    <property type="entry name" value="TetR_C_13"/>
    <property type="match status" value="1"/>
</dbReference>
<gene>
    <name evidence="6" type="ORF">GCM10009839_81880</name>
</gene>
<dbReference type="PANTHER" id="PTHR47506:SF1">
    <property type="entry name" value="HTH-TYPE TRANSCRIPTIONAL REGULATOR YJDC"/>
    <property type="match status" value="1"/>
</dbReference>
<dbReference type="PRINTS" id="PR00455">
    <property type="entry name" value="HTHTETR"/>
</dbReference>
<evidence type="ECO:0000259" key="5">
    <source>
        <dbReference type="PROSITE" id="PS50977"/>
    </source>
</evidence>
<accession>A0ABN2VF80</accession>
<feature type="DNA-binding region" description="H-T-H motif" evidence="4">
    <location>
        <begin position="29"/>
        <end position="48"/>
    </location>
</feature>
<evidence type="ECO:0000256" key="1">
    <source>
        <dbReference type="ARBA" id="ARBA00023015"/>
    </source>
</evidence>